<evidence type="ECO:0000313" key="2">
    <source>
        <dbReference type="EMBL" id="ACO12391.1"/>
    </source>
</evidence>
<gene>
    <name evidence="2" type="primary">ROGDI</name>
</gene>
<dbReference type="AlphaFoldDB" id="C1BTN8"/>
<dbReference type="EMBL" id="BT077967">
    <property type="protein sequence ID" value="ACO12391.1"/>
    <property type="molecule type" value="mRNA"/>
</dbReference>
<name>C1BTN8_LEPSM</name>
<dbReference type="OrthoDB" id="66510at2759"/>
<sequence length="274" mass="31307">MSTTTAEIIEKAEIDSLEKEYDCFLKVEVMKVLKDLESILNKCASKYPMALPNNVFEHKSPPDVEKYVLSVPSTTPTDQVKVVVTVTGDAITHADINLKLPKLGSSKDLYQNTNIREDHPWRLQQIQDSGNHLSYAIDAFNAVENDYAFKSAKELECYLNRISSFLLKSRAALINPRKRTLEELQKNKNVKGFQPPVPSDLALSFYVQNWRLIFAVYHIITEKGVSKFNRYQAECVIPWINDVLLLLTVGLQTAQQLKDKIHVFQQYQDLQIST</sequence>
<accession>C1BTN8</accession>
<dbReference type="GeneID" id="121127881"/>
<organism evidence="2">
    <name type="scientific">Lepeophtheirus salmonis</name>
    <name type="common">Salmon louse</name>
    <name type="synonym">Caligus salmonis</name>
    <dbReference type="NCBI Taxonomy" id="72036"/>
    <lineage>
        <taxon>Eukaryota</taxon>
        <taxon>Metazoa</taxon>
        <taxon>Ecdysozoa</taxon>
        <taxon>Arthropoda</taxon>
        <taxon>Crustacea</taxon>
        <taxon>Multicrustacea</taxon>
        <taxon>Hexanauplia</taxon>
        <taxon>Copepoda</taxon>
        <taxon>Siphonostomatoida</taxon>
        <taxon>Caligidae</taxon>
        <taxon>Lepeophtheirus</taxon>
    </lineage>
</organism>
<proteinExistence type="evidence at transcript level"/>
<dbReference type="PANTHER" id="PTHR13618">
    <property type="entry name" value="LEUCINE ZIPPER CONTAINING TRANSCRIPTION FACTOR LZF1"/>
    <property type="match status" value="1"/>
</dbReference>
<comment type="similarity">
    <text evidence="1">Belongs to the rogdi family.</text>
</comment>
<dbReference type="GO" id="GO:0043291">
    <property type="term" value="C:RAVE complex"/>
    <property type="evidence" value="ECO:0007669"/>
    <property type="project" value="TreeGrafter"/>
</dbReference>
<protein>
    <submittedName>
        <fullName evidence="2">Rogdi</fullName>
    </submittedName>
</protein>
<dbReference type="RefSeq" id="XP_040579382.1">
    <property type="nucleotide sequence ID" value="XM_040723448.2"/>
</dbReference>
<reference evidence="2" key="1">
    <citation type="submission" date="2009-06" db="EMBL/GenBank/DDBJ databases">
        <title>Lepeophtheirus salmonis ESTs and full-length cDNAs.</title>
        <authorList>
            <person name="Yasuike M."/>
            <person name="von Schalburg K."/>
            <person name="Cooper G."/>
            <person name="Leong J."/>
            <person name="Jones S.R.M."/>
            <person name="Koop B.F."/>
        </authorList>
    </citation>
    <scope>NUCLEOTIDE SEQUENCE</scope>
    <source>
        <strain evidence="2">Pacific form</strain>
        <tissue evidence="2">Whole</tissue>
    </source>
</reference>
<evidence type="ECO:0000256" key="1">
    <source>
        <dbReference type="ARBA" id="ARBA00005535"/>
    </source>
</evidence>
<dbReference type="Pfam" id="PF10259">
    <property type="entry name" value="Rogdi_lz"/>
    <property type="match status" value="1"/>
</dbReference>
<dbReference type="PANTHER" id="PTHR13618:SF1">
    <property type="entry name" value="PROTEIN ROGDI HOMOLOG"/>
    <property type="match status" value="1"/>
</dbReference>
<dbReference type="InterPro" id="IPR028241">
    <property type="entry name" value="RAVE2/Rogdi"/>
</dbReference>